<protein>
    <submittedName>
        <fullName evidence="1">Uncharacterized protein</fullName>
    </submittedName>
</protein>
<accession>A0ABQ7TUH4</accession>
<evidence type="ECO:0000313" key="2">
    <source>
        <dbReference type="Proteomes" id="UP000826656"/>
    </source>
</evidence>
<dbReference type="Gene3D" id="3.10.10.10">
    <property type="entry name" value="HIV Type 1 Reverse Transcriptase, subunit A, domain 1"/>
    <property type="match status" value="1"/>
</dbReference>
<gene>
    <name evidence="1" type="ORF">KY290_036614</name>
</gene>
<reference evidence="1 2" key="1">
    <citation type="journal article" date="2021" name="bioRxiv">
        <title>Chromosome-scale and haplotype-resolved genome assembly of a tetraploid potato cultivar.</title>
        <authorList>
            <person name="Sun H."/>
            <person name="Jiao W.-B."/>
            <person name="Krause K."/>
            <person name="Campoy J.A."/>
            <person name="Goel M."/>
            <person name="Folz-Donahue K."/>
            <person name="Kukat C."/>
            <person name="Huettel B."/>
            <person name="Schneeberger K."/>
        </authorList>
    </citation>
    <scope>NUCLEOTIDE SEQUENCE [LARGE SCALE GENOMIC DNA]</scope>
    <source>
        <strain evidence="1">SolTubOtavaFocal</strain>
        <tissue evidence="1">Leaves</tissue>
    </source>
</reference>
<proteinExistence type="predicted"/>
<dbReference type="EMBL" id="JAIVGD010000028">
    <property type="protein sequence ID" value="KAH0737909.1"/>
    <property type="molecule type" value="Genomic_DNA"/>
</dbReference>
<keyword evidence="2" id="KW-1185">Reference proteome</keyword>
<organism evidence="1 2">
    <name type="scientific">Solanum tuberosum</name>
    <name type="common">Potato</name>
    <dbReference type="NCBI Taxonomy" id="4113"/>
    <lineage>
        <taxon>Eukaryota</taxon>
        <taxon>Viridiplantae</taxon>
        <taxon>Streptophyta</taxon>
        <taxon>Embryophyta</taxon>
        <taxon>Tracheophyta</taxon>
        <taxon>Spermatophyta</taxon>
        <taxon>Magnoliopsida</taxon>
        <taxon>eudicotyledons</taxon>
        <taxon>Gunneridae</taxon>
        <taxon>Pentapetalae</taxon>
        <taxon>asterids</taxon>
        <taxon>lamiids</taxon>
        <taxon>Solanales</taxon>
        <taxon>Solanaceae</taxon>
        <taxon>Solanoideae</taxon>
        <taxon>Solaneae</taxon>
        <taxon>Solanum</taxon>
    </lineage>
</organism>
<name>A0ABQ7TUH4_SOLTU</name>
<sequence>MKIDKDLKIDKELGDTPLELEEGVKIIIDPLKEVSLGTNEDPMPTYLSTFLEVDEEISNMDILREYRDIFAWIYVEVYGLNCKVAFYQSIKNGAHPVEQIQRHFQPDLVPLIGNEINKLIEVYIICEVKYSIWISSIVHVRKKG</sequence>
<comment type="caution">
    <text evidence="1">The sequence shown here is derived from an EMBL/GenBank/DDBJ whole genome shotgun (WGS) entry which is preliminary data.</text>
</comment>
<dbReference type="Proteomes" id="UP000826656">
    <property type="component" value="Unassembled WGS sequence"/>
</dbReference>
<evidence type="ECO:0000313" key="1">
    <source>
        <dbReference type="EMBL" id="KAH0737909.1"/>
    </source>
</evidence>